<gene>
    <name evidence="3" type="ORF">NET02_06440</name>
</gene>
<dbReference type="GO" id="GO:0016020">
    <property type="term" value="C:membrane"/>
    <property type="evidence" value="ECO:0007669"/>
    <property type="project" value="InterPro"/>
</dbReference>
<comment type="caution">
    <text evidence="3">The sequence shown here is derived from an EMBL/GenBank/DDBJ whole genome shotgun (WGS) entry which is preliminary data.</text>
</comment>
<keyword evidence="2" id="KW-0472">Membrane</keyword>
<evidence type="ECO:0000256" key="2">
    <source>
        <dbReference type="SAM" id="Phobius"/>
    </source>
</evidence>
<dbReference type="EMBL" id="JAMSLR010000003">
    <property type="protein sequence ID" value="MCM8748779.1"/>
    <property type="molecule type" value="Genomic_DNA"/>
</dbReference>
<evidence type="ECO:0000313" key="3">
    <source>
        <dbReference type="EMBL" id="MCM8748779.1"/>
    </source>
</evidence>
<dbReference type="PANTHER" id="PTHR33219">
    <property type="entry name" value="YLMG HOMOLOG PROTEIN 2, CHLOROPLASTIC"/>
    <property type="match status" value="1"/>
</dbReference>
<keyword evidence="2" id="KW-1133">Transmembrane helix</keyword>
<comment type="similarity">
    <text evidence="1">Belongs to the YggT family.</text>
</comment>
<keyword evidence="4" id="KW-1185">Reference proteome</keyword>
<dbReference type="PANTHER" id="PTHR33219:SF14">
    <property type="entry name" value="PROTEIN COFACTOR ASSEMBLY OF COMPLEX C SUBUNIT B CCB3, CHLOROPLASTIC-RELATED"/>
    <property type="match status" value="1"/>
</dbReference>
<protein>
    <submittedName>
        <fullName evidence="3">YggT family protein</fullName>
    </submittedName>
</protein>
<organism evidence="3 4">
    <name type="scientific">Thermalbibacter longus</name>
    <dbReference type="NCBI Taxonomy" id="2951981"/>
    <lineage>
        <taxon>Bacteria</taxon>
        <taxon>Pseudomonadati</taxon>
        <taxon>Thermomicrobiota</taxon>
        <taxon>Thermomicrobia</taxon>
        <taxon>Thermomicrobiales</taxon>
        <taxon>Thermomicrobiaceae</taxon>
        <taxon>Thermalbibacter</taxon>
    </lineage>
</organism>
<sequence length="85" mass="9702">MTLVFQVLLTFLTIMQFAIIARAILSWFDRGMRNPISQFLVQLTEPIIAPIRRVLPPLGMFDFSPLVALLLLYVLRQMLLTAVSP</sequence>
<evidence type="ECO:0000256" key="1">
    <source>
        <dbReference type="ARBA" id="ARBA00010894"/>
    </source>
</evidence>
<reference evidence="3" key="1">
    <citation type="submission" date="2022-06" db="EMBL/GenBank/DDBJ databases">
        <title>CFH 74404 Thermomicrobiaceae sp.</title>
        <authorList>
            <person name="Ming H."/>
            <person name="Li W.-J."/>
            <person name="Zhao Z."/>
        </authorList>
    </citation>
    <scope>NUCLEOTIDE SEQUENCE</scope>
    <source>
        <strain evidence="3">CFH 74404</strain>
    </source>
</reference>
<keyword evidence="2" id="KW-0812">Transmembrane</keyword>
<dbReference type="InterPro" id="IPR003425">
    <property type="entry name" value="CCB3/YggT"/>
</dbReference>
<dbReference type="AlphaFoldDB" id="A0AA41WDX7"/>
<dbReference type="Pfam" id="PF02325">
    <property type="entry name" value="CCB3_YggT"/>
    <property type="match status" value="1"/>
</dbReference>
<proteinExistence type="inferred from homology"/>
<dbReference type="Proteomes" id="UP001165306">
    <property type="component" value="Unassembled WGS sequence"/>
</dbReference>
<name>A0AA41WDX7_9BACT</name>
<evidence type="ECO:0000313" key="4">
    <source>
        <dbReference type="Proteomes" id="UP001165306"/>
    </source>
</evidence>
<accession>A0AA41WDX7</accession>
<dbReference type="RefSeq" id="WP_284056559.1">
    <property type="nucleotide sequence ID" value="NZ_JAMSLR010000003.1"/>
</dbReference>
<feature type="transmembrane region" description="Helical" evidence="2">
    <location>
        <begin position="54"/>
        <end position="75"/>
    </location>
</feature>